<dbReference type="AlphaFoldDB" id="A0AAD4EW88"/>
<dbReference type="EMBL" id="JAHCVI010000004">
    <property type="protein sequence ID" value="KAG7286747.1"/>
    <property type="molecule type" value="Genomic_DNA"/>
</dbReference>
<dbReference type="Proteomes" id="UP001197093">
    <property type="component" value="Unassembled WGS sequence"/>
</dbReference>
<gene>
    <name evidence="1" type="ORF">NEMBOFW57_009061</name>
</gene>
<keyword evidence="2" id="KW-1185">Reference proteome</keyword>
<reference evidence="1" key="1">
    <citation type="submission" date="2023-02" db="EMBL/GenBank/DDBJ databases">
        <authorList>
            <person name="Palmer J.M."/>
        </authorList>
    </citation>
    <scope>NUCLEOTIDE SEQUENCE</scope>
    <source>
        <strain evidence="1">FW57</strain>
    </source>
</reference>
<dbReference type="InterPro" id="IPR011009">
    <property type="entry name" value="Kinase-like_dom_sf"/>
</dbReference>
<name>A0AAD4EW88_9PEZI</name>
<evidence type="ECO:0000313" key="1">
    <source>
        <dbReference type="EMBL" id="KAG7286747.1"/>
    </source>
</evidence>
<evidence type="ECO:0008006" key="3">
    <source>
        <dbReference type="Google" id="ProtNLM"/>
    </source>
</evidence>
<comment type="caution">
    <text evidence="1">The sequence shown here is derived from an EMBL/GenBank/DDBJ whole genome shotgun (WGS) entry which is preliminary data.</text>
</comment>
<dbReference type="SUPFAM" id="SSF56112">
    <property type="entry name" value="Protein kinase-like (PK-like)"/>
    <property type="match status" value="1"/>
</dbReference>
<organism evidence="1 2">
    <name type="scientific">Staphylotrichum longicolle</name>
    <dbReference type="NCBI Taxonomy" id="669026"/>
    <lineage>
        <taxon>Eukaryota</taxon>
        <taxon>Fungi</taxon>
        <taxon>Dikarya</taxon>
        <taxon>Ascomycota</taxon>
        <taxon>Pezizomycotina</taxon>
        <taxon>Sordariomycetes</taxon>
        <taxon>Sordariomycetidae</taxon>
        <taxon>Sordariales</taxon>
        <taxon>Chaetomiaceae</taxon>
        <taxon>Staphylotrichum</taxon>
    </lineage>
</organism>
<proteinExistence type="predicted"/>
<accession>A0AAD4EW88</accession>
<sequence>MRLQIQPSLFDRLISWLLQQWFLPPQIVLKRQKINWDEEFDNEKHIYATLAPLQGKVIPICYGEAQCAATGTTGTRALVLSDVGGVCLSEDAAKGFDVAQLEAMLEEFFRALAELKVAHDDFKLDNYRLVGDKIIVIDFDSSYVF</sequence>
<protein>
    <recommendedName>
        <fullName evidence="3">Protein kinase domain-containing protein</fullName>
    </recommendedName>
</protein>
<evidence type="ECO:0000313" key="2">
    <source>
        <dbReference type="Proteomes" id="UP001197093"/>
    </source>
</evidence>